<dbReference type="CDD" id="cd00076">
    <property type="entry name" value="HFD_SF"/>
    <property type="match status" value="1"/>
</dbReference>
<keyword evidence="4" id="KW-0805">Transcription regulation</keyword>
<evidence type="ECO:0000256" key="1">
    <source>
        <dbReference type="ARBA" id="ARBA00004123"/>
    </source>
</evidence>
<dbReference type="InterPro" id="IPR037818">
    <property type="entry name" value="TAF8"/>
</dbReference>
<dbReference type="Pfam" id="PF10406">
    <property type="entry name" value="TAF8_C"/>
    <property type="match status" value="1"/>
</dbReference>
<dbReference type="InterPro" id="IPR019473">
    <property type="entry name" value="TFIID_su8_C"/>
</dbReference>
<feature type="compositionally biased region" description="Low complexity" evidence="7">
    <location>
        <begin position="51"/>
        <end position="66"/>
    </location>
</feature>
<evidence type="ECO:0000259" key="8">
    <source>
        <dbReference type="Pfam" id="PF07524"/>
    </source>
</evidence>
<evidence type="ECO:0000256" key="7">
    <source>
        <dbReference type="SAM" id="MobiDB-lite"/>
    </source>
</evidence>
<feature type="region of interest" description="Disordered" evidence="7">
    <location>
        <begin position="1"/>
        <end position="69"/>
    </location>
</feature>
<dbReference type="GO" id="GO:0046982">
    <property type="term" value="F:protein heterodimerization activity"/>
    <property type="evidence" value="ECO:0007669"/>
    <property type="project" value="InterPro"/>
</dbReference>
<dbReference type="EMBL" id="ML213591">
    <property type="protein sequence ID" value="TFK43182.1"/>
    <property type="molecule type" value="Genomic_DNA"/>
</dbReference>
<keyword evidence="11" id="KW-1185">Reference proteome</keyword>
<dbReference type="PANTHER" id="PTHR46469">
    <property type="entry name" value="TRANSCRIPTION INITIATION FACTOR TFIID SUBUNIT 8"/>
    <property type="match status" value="1"/>
</dbReference>
<evidence type="ECO:0000256" key="5">
    <source>
        <dbReference type="ARBA" id="ARBA00023163"/>
    </source>
</evidence>
<protein>
    <recommendedName>
        <fullName evidence="3">Transcription initiation factor TFIID subunit 8</fullName>
    </recommendedName>
</protein>
<comment type="similarity">
    <text evidence="2">Belongs to the TAF8 family.</text>
</comment>
<dbReference type="InterPro" id="IPR009072">
    <property type="entry name" value="Histone-fold"/>
</dbReference>
<keyword evidence="5" id="KW-0804">Transcription</keyword>
<evidence type="ECO:0000256" key="3">
    <source>
        <dbReference type="ARBA" id="ARBA00017307"/>
    </source>
</evidence>
<dbReference type="Gene3D" id="1.10.20.10">
    <property type="entry name" value="Histone, subunit A"/>
    <property type="match status" value="1"/>
</dbReference>
<dbReference type="Pfam" id="PF07524">
    <property type="entry name" value="Bromo_TP"/>
    <property type="match status" value="1"/>
</dbReference>
<evidence type="ECO:0000256" key="2">
    <source>
        <dbReference type="ARBA" id="ARBA00008767"/>
    </source>
</evidence>
<evidence type="ECO:0000259" key="9">
    <source>
        <dbReference type="Pfam" id="PF10406"/>
    </source>
</evidence>
<keyword evidence="6" id="KW-0539">Nucleus</keyword>
<reference evidence="10 11" key="1">
    <citation type="journal article" date="2019" name="Nat. Ecol. Evol.">
        <title>Megaphylogeny resolves global patterns of mushroom evolution.</title>
        <authorList>
            <person name="Varga T."/>
            <person name="Krizsan K."/>
            <person name="Foldi C."/>
            <person name="Dima B."/>
            <person name="Sanchez-Garcia M."/>
            <person name="Sanchez-Ramirez S."/>
            <person name="Szollosi G.J."/>
            <person name="Szarkandi J.G."/>
            <person name="Papp V."/>
            <person name="Albert L."/>
            <person name="Andreopoulos W."/>
            <person name="Angelini C."/>
            <person name="Antonin V."/>
            <person name="Barry K.W."/>
            <person name="Bougher N.L."/>
            <person name="Buchanan P."/>
            <person name="Buyck B."/>
            <person name="Bense V."/>
            <person name="Catcheside P."/>
            <person name="Chovatia M."/>
            <person name="Cooper J."/>
            <person name="Damon W."/>
            <person name="Desjardin D."/>
            <person name="Finy P."/>
            <person name="Geml J."/>
            <person name="Haridas S."/>
            <person name="Hughes K."/>
            <person name="Justo A."/>
            <person name="Karasinski D."/>
            <person name="Kautmanova I."/>
            <person name="Kiss B."/>
            <person name="Kocsube S."/>
            <person name="Kotiranta H."/>
            <person name="LaButti K.M."/>
            <person name="Lechner B.E."/>
            <person name="Liimatainen K."/>
            <person name="Lipzen A."/>
            <person name="Lukacs Z."/>
            <person name="Mihaltcheva S."/>
            <person name="Morgado L.N."/>
            <person name="Niskanen T."/>
            <person name="Noordeloos M.E."/>
            <person name="Ohm R.A."/>
            <person name="Ortiz-Santana B."/>
            <person name="Ovrebo C."/>
            <person name="Racz N."/>
            <person name="Riley R."/>
            <person name="Savchenko A."/>
            <person name="Shiryaev A."/>
            <person name="Soop K."/>
            <person name="Spirin V."/>
            <person name="Szebenyi C."/>
            <person name="Tomsovsky M."/>
            <person name="Tulloss R.E."/>
            <person name="Uehling J."/>
            <person name="Grigoriev I.V."/>
            <person name="Vagvolgyi C."/>
            <person name="Papp T."/>
            <person name="Martin F.M."/>
            <person name="Miettinen O."/>
            <person name="Hibbett D.S."/>
            <person name="Nagy L.G."/>
        </authorList>
    </citation>
    <scope>NUCLEOTIDE SEQUENCE [LARGE SCALE GENOMIC DNA]</scope>
    <source>
        <strain evidence="10 11">CBS 166.37</strain>
    </source>
</reference>
<dbReference type="Proteomes" id="UP000308652">
    <property type="component" value="Unassembled WGS sequence"/>
</dbReference>
<dbReference type="GO" id="GO:0006367">
    <property type="term" value="P:transcription initiation at RNA polymerase II promoter"/>
    <property type="evidence" value="ECO:0007669"/>
    <property type="project" value="TreeGrafter"/>
</dbReference>
<dbReference type="InterPro" id="IPR006565">
    <property type="entry name" value="BTP"/>
</dbReference>
<organism evidence="10 11">
    <name type="scientific">Crucibulum laeve</name>
    <dbReference type="NCBI Taxonomy" id="68775"/>
    <lineage>
        <taxon>Eukaryota</taxon>
        <taxon>Fungi</taxon>
        <taxon>Dikarya</taxon>
        <taxon>Basidiomycota</taxon>
        <taxon>Agaricomycotina</taxon>
        <taxon>Agaricomycetes</taxon>
        <taxon>Agaricomycetidae</taxon>
        <taxon>Agaricales</taxon>
        <taxon>Agaricineae</taxon>
        <taxon>Nidulariaceae</taxon>
        <taxon>Crucibulum</taxon>
    </lineage>
</organism>
<feature type="compositionally biased region" description="Pro residues" evidence="7">
    <location>
        <begin position="160"/>
        <end position="169"/>
    </location>
</feature>
<dbReference type="OrthoDB" id="2193813at2759"/>
<gene>
    <name evidence="10" type="ORF">BDQ12DRAFT_168052</name>
</gene>
<dbReference type="PANTHER" id="PTHR46469:SF1">
    <property type="entry name" value="TRANSCRIPTION INITIATION FACTOR TFIID SUBUNIT 8"/>
    <property type="match status" value="1"/>
</dbReference>
<evidence type="ECO:0000256" key="6">
    <source>
        <dbReference type="ARBA" id="ARBA00023242"/>
    </source>
</evidence>
<accession>A0A5C3MCW3</accession>
<evidence type="ECO:0000256" key="4">
    <source>
        <dbReference type="ARBA" id="ARBA00023015"/>
    </source>
</evidence>
<dbReference type="STRING" id="68775.A0A5C3MCW3"/>
<sequence>MYQPQQQTGNAAVSSYNPYSNHYPNQYGPPATAPAQTSYFPTFPHAQSMNPPSGESSSTPEPSVTPAVASKSIQRLISAELRHAGFEAAHQPTAQRLELEVVAFMEQLFERAHEYANLANRASAIASDLILACEEFDLLPKELYALRKRSSKRKRTAEPFIPPPAPTLVPPGSRSPSPELLPSDDEDAPPVIPLTLRGLPSFFPSLPPKHTYVQTPASPPKKAALPSLEKKLKTAGLVQDSLQNLLLATEENKDNEDGELLGHLVNWETGIHPRKRWKLGP</sequence>
<dbReference type="AlphaFoldDB" id="A0A5C3MCW3"/>
<dbReference type="GO" id="GO:0005669">
    <property type="term" value="C:transcription factor TFIID complex"/>
    <property type="evidence" value="ECO:0007669"/>
    <property type="project" value="InterPro"/>
</dbReference>
<feature type="compositionally biased region" description="Polar residues" evidence="7">
    <location>
        <begin position="34"/>
        <end position="50"/>
    </location>
</feature>
<feature type="compositionally biased region" description="Polar residues" evidence="7">
    <location>
        <begin position="1"/>
        <end position="24"/>
    </location>
</feature>
<feature type="domain" description="Transcription factor TFIID subunit 8 C-terminal" evidence="9">
    <location>
        <begin position="200"/>
        <end position="245"/>
    </location>
</feature>
<comment type="subcellular location">
    <subcellularLocation>
        <location evidence="1">Nucleus</location>
    </subcellularLocation>
</comment>
<feature type="domain" description="Bromodomain associated" evidence="8">
    <location>
        <begin position="69"/>
        <end position="137"/>
    </location>
</feature>
<name>A0A5C3MCW3_9AGAR</name>
<feature type="region of interest" description="Disordered" evidence="7">
    <location>
        <begin position="153"/>
        <end position="189"/>
    </location>
</feature>
<evidence type="ECO:0000313" key="10">
    <source>
        <dbReference type="EMBL" id="TFK43182.1"/>
    </source>
</evidence>
<evidence type="ECO:0000313" key="11">
    <source>
        <dbReference type="Proteomes" id="UP000308652"/>
    </source>
</evidence>
<proteinExistence type="inferred from homology"/>